<feature type="compositionally biased region" description="Basic and acidic residues" evidence="1">
    <location>
        <begin position="179"/>
        <end position="204"/>
    </location>
</feature>
<evidence type="ECO:0000313" key="2">
    <source>
        <dbReference type="EMBL" id="CDM12413.1"/>
    </source>
</evidence>
<dbReference type="PANTHER" id="PTHR21525">
    <property type="entry name" value="MOTILE SPERM PROTEIN"/>
    <property type="match status" value="1"/>
</dbReference>
<sequence length="851" mass="88808">MTTQPLKQPDKQSEIIVDATQLAVAEQVGDQTQQAEDFQPKILAILGKIESNTSALLRGAAGANIRPLSLSKSNVGLVSNKHQSNTNQVLDFVQNHLAKKGGTGSVVDSSTYQVVANPRKNSASTSRPKSEGSAGSLASGYNLEATPSSITRNAKDVQLSNTSTYQAAVSGSPIEAVGADRTKGESNRVSEHNVQSVDERDRVETTPLSVTRKAKKDDASTSKAIASGAPVEAVGADKTKGESNHKSESVGRSESDSRHYEGSVRQEKSSKPRAQAKSQQNAEVSASEQAQQEQKEKRDRKGIFQLVGDAFRAVKDAKEKESLEAGDAATDAAGSAVGGTLWEAAKEVKEAADDAKESSLGQKLIEKFTGKKTDPVDSVDEEAPKADKTSQKGKQPQRDENGRFVRKGSQTKTSERKSNTQSILKEHQLNTQNSSNHLESKEVRSASVVKEREQIRSNEAISDRLDEQSQLSQKQHKELIAAIEKKASGGEGGSLMDSVSEITDLFGGGDGAGGNKSKGKPKKGRLGSFVDRIKGNKTPTSVGASSVKAAPTTKLGKVAQSVKSATGSLANSGVGKAAGGALKTVGSVASRAAAPVAALATGYFKYNEVKDREDLTGSQKAVQVGATTAGSLGGASAGAAMGAAMGSVVPVVGTLIGGLLGAAVGGWLGSKGGDIVGEAISDNMEGTDGKTRSERESIAENEAMSEIKANSEKAETSDVARESIETHATVEALATPSVSTSETKASYEVPVAAEQLKTPLPDITPSKTAIERAKGTDTRTERIETVARFDEKKLSKAIVDGLKASQQGGVSAPAAGGRYSSGGQSQAQSIPTPIRTEFDDKSLLLMAHDRI</sequence>
<feature type="compositionally biased region" description="Basic and acidic residues" evidence="1">
    <location>
        <begin position="438"/>
        <end position="467"/>
    </location>
</feature>
<feature type="compositionally biased region" description="Basic and acidic residues" evidence="1">
    <location>
        <begin position="366"/>
        <end position="375"/>
    </location>
</feature>
<feature type="compositionally biased region" description="Basic and acidic residues" evidence="1">
    <location>
        <begin position="293"/>
        <end position="302"/>
    </location>
</feature>
<proteinExistence type="predicted"/>
<accession>A0AAI9ELZ5</accession>
<reference evidence="2" key="2">
    <citation type="submission" date="2014-01" db="EMBL/GenBank/DDBJ databases">
        <authorList>
            <person name="Hammerl J."/>
        </authorList>
    </citation>
    <scope>NUCLEOTIDE SEQUENCE</scope>
    <source>
        <strain evidence="2">48/10</strain>
        <plasmid evidence="2">p48/10</plasmid>
    </source>
</reference>
<dbReference type="PANTHER" id="PTHR21525:SF9">
    <property type="entry name" value="CHANNEL_COLICIN DOMAIN-CONTAINING PROTEIN"/>
    <property type="match status" value="1"/>
</dbReference>
<feature type="compositionally biased region" description="Basic and acidic residues" evidence="1">
    <location>
        <begin position="413"/>
        <end position="428"/>
    </location>
</feature>
<feature type="region of interest" description="Disordered" evidence="1">
    <location>
        <begin position="366"/>
        <end position="476"/>
    </location>
</feature>
<organism evidence="2">
    <name type="scientific">Vibrio vulnificus</name>
    <dbReference type="NCBI Taxonomy" id="672"/>
    <lineage>
        <taxon>Bacteria</taxon>
        <taxon>Pseudomonadati</taxon>
        <taxon>Pseudomonadota</taxon>
        <taxon>Gammaproteobacteria</taxon>
        <taxon>Vibrionales</taxon>
        <taxon>Vibrionaceae</taxon>
        <taxon>Vibrio</taxon>
    </lineage>
</organism>
<protein>
    <submittedName>
        <fullName evidence="2">Tape measure protein</fullName>
    </submittedName>
</protein>
<feature type="compositionally biased region" description="Low complexity" evidence="1">
    <location>
        <begin position="278"/>
        <end position="292"/>
    </location>
</feature>
<feature type="region of interest" description="Disordered" evidence="1">
    <location>
        <begin position="508"/>
        <end position="545"/>
    </location>
</feature>
<feature type="compositionally biased region" description="Basic and acidic residues" evidence="1">
    <location>
        <begin position="382"/>
        <end position="403"/>
    </location>
</feature>
<dbReference type="AlphaFoldDB" id="A0AAI9ELZ5"/>
<reference evidence="2" key="1">
    <citation type="journal article" date="2014" name="Genome Announc.">
        <title>Complete Nucleotide Sequence of pVv01, a P1-Like Plasmid Prophage of Vibrio vulnificus.</title>
        <authorList>
            <person name="Hammerl J.A."/>
            <person name="Klevanskaa K."/>
            <person name="Strauch E."/>
            <person name="Hertwig S."/>
        </authorList>
    </citation>
    <scope>NUCLEOTIDE SEQUENCE</scope>
    <source>
        <strain evidence="2">48/10</strain>
    </source>
</reference>
<feature type="region of interest" description="Disordered" evidence="1">
    <location>
        <begin position="179"/>
        <end position="303"/>
    </location>
</feature>
<name>A0AAI9ELZ5_VIBVL</name>
<feature type="compositionally biased region" description="Polar residues" evidence="1">
    <location>
        <begin position="117"/>
        <end position="127"/>
    </location>
</feature>
<feature type="compositionally biased region" description="Polar residues" evidence="1">
    <location>
        <begin position="821"/>
        <end position="831"/>
    </location>
</feature>
<keyword evidence="2" id="KW-0614">Plasmid</keyword>
<dbReference type="RefSeq" id="WP_032071935.1">
    <property type="nucleotide sequence ID" value="NC_025128.1"/>
</dbReference>
<feature type="region of interest" description="Disordered" evidence="1">
    <location>
        <begin position="117"/>
        <end position="141"/>
    </location>
</feature>
<feature type="compositionally biased region" description="Basic and acidic residues" evidence="1">
    <location>
        <begin position="235"/>
        <end position="270"/>
    </location>
</feature>
<dbReference type="EMBL" id="HG803186">
    <property type="protein sequence ID" value="CDM12413.1"/>
    <property type="molecule type" value="Genomic_DNA"/>
</dbReference>
<feature type="region of interest" description="Disordered" evidence="1">
    <location>
        <begin position="804"/>
        <end position="835"/>
    </location>
</feature>
<geneLocation type="plasmid" evidence="2">
    <name>p48/10</name>
</geneLocation>
<evidence type="ECO:0000256" key="1">
    <source>
        <dbReference type="SAM" id="MobiDB-lite"/>
    </source>
</evidence>